<dbReference type="SMART" id="SM00906">
    <property type="entry name" value="Fungal_trans"/>
    <property type="match status" value="1"/>
</dbReference>
<gene>
    <name evidence="5" type="ORF">A4X03_0g4765</name>
</gene>
<feature type="compositionally biased region" description="Low complexity" evidence="4">
    <location>
        <begin position="1166"/>
        <end position="1183"/>
    </location>
</feature>
<protein>
    <submittedName>
        <fullName evidence="5">Uncharacterized protein</fullName>
    </submittedName>
</protein>
<dbReference type="CDD" id="cd12148">
    <property type="entry name" value="fungal_TF_MHR"/>
    <property type="match status" value="1"/>
</dbReference>
<feature type="compositionally biased region" description="Low complexity" evidence="4">
    <location>
        <begin position="16"/>
        <end position="45"/>
    </location>
</feature>
<feature type="region of interest" description="Disordered" evidence="4">
    <location>
        <begin position="1044"/>
        <end position="1102"/>
    </location>
</feature>
<feature type="compositionally biased region" description="Low complexity" evidence="4">
    <location>
        <begin position="393"/>
        <end position="408"/>
    </location>
</feature>
<dbReference type="SMART" id="SM00066">
    <property type="entry name" value="GAL4"/>
    <property type="match status" value="1"/>
</dbReference>
<dbReference type="GO" id="GO:0005634">
    <property type="term" value="C:nucleus"/>
    <property type="evidence" value="ECO:0007669"/>
    <property type="project" value="UniProtKB-SubCell"/>
</dbReference>
<dbReference type="Gene3D" id="4.10.240.10">
    <property type="entry name" value="Zn(2)-C6 fungal-type DNA-binding domain"/>
    <property type="match status" value="1"/>
</dbReference>
<dbReference type="SUPFAM" id="SSF57701">
    <property type="entry name" value="Zn2/Cys6 DNA-binding domain"/>
    <property type="match status" value="1"/>
</dbReference>
<comment type="subcellular location">
    <subcellularLocation>
        <location evidence="1">Nucleus</location>
    </subcellularLocation>
</comment>
<feature type="compositionally biased region" description="Low complexity" evidence="4">
    <location>
        <begin position="1044"/>
        <end position="1060"/>
    </location>
</feature>
<dbReference type="PANTHER" id="PTHR31001">
    <property type="entry name" value="UNCHARACTERIZED TRANSCRIPTIONAL REGULATORY PROTEIN"/>
    <property type="match status" value="1"/>
</dbReference>
<organism evidence="5 6">
    <name type="scientific">Tilletia caries</name>
    <name type="common">wheat bunt fungus</name>
    <dbReference type="NCBI Taxonomy" id="13290"/>
    <lineage>
        <taxon>Eukaryota</taxon>
        <taxon>Fungi</taxon>
        <taxon>Dikarya</taxon>
        <taxon>Basidiomycota</taxon>
        <taxon>Ustilaginomycotina</taxon>
        <taxon>Exobasidiomycetes</taxon>
        <taxon>Tilletiales</taxon>
        <taxon>Tilletiaceae</taxon>
        <taxon>Tilletia</taxon>
    </lineage>
</organism>
<accession>A0A177VAX3</accession>
<keyword evidence="2" id="KW-0479">Metal-binding</keyword>
<dbReference type="Pfam" id="PF00172">
    <property type="entry name" value="Zn_clus"/>
    <property type="match status" value="1"/>
</dbReference>
<feature type="region of interest" description="Disordered" evidence="4">
    <location>
        <begin position="1229"/>
        <end position="1266"/>
    </location>
</feature>
<dbReference type="InterPro" id="IPR050613">
    <property type="entry name" value="Sec_Metabolite_Reg"/>
</dbReference>
<feature type="compositionally biased region" description="Polar residues" evidence="4">
    <location>
        <begin position="1230"/>
        <end position="1250"/>
    </location>
</feature>
<feature type="region of interest" description="Disordered" evidence="4">
    <location>
        <begin position="1369"/>
        <end position="1431"/>
    </location>
</feature>
<feature type="compositionally biased region" description="Low complexity" evidence="4">
    <location>
        <begin position="482"/>
        <end position="493"/>
    </location>
</feature>
<proteinExistence type="predicted"/>
<dbReference type="GO" id="GO:0003677">
    <property type="term" value="F:DNA binding"/>
    <property type="evidence" value="ECO:0007669"/>
    <property type="project" value="InterPro"/>
</dbReference>
<dbReference type="EMBL" id="LWDD02000680">
    <property type="protein sequence ID" value="KAE8257147.1"/>
    <property type="molecule type" value="Genomic_DNA"/>
</dbReference>
<feature type="region of interest" description="Disordered" evidence="4">
    <location>
        <begin position="1166"/>
        <end position="1194"/>
    </location>
</feature>
<dbReference type="PROSITE" id="PS00463">
    <property type="entry name" value="ZN2_CY6_FUNGAL_1"/>
    <property type="match status" value="1"/>
</dbReference>
<feature type="compositionally biased region" description="Polar residues" evidence="4">
    <location>
        <begin position="1540"/>
        <end position="1557"/>
    </location>
</feature>
<dbReference type="PROSITE" id="PS50048">
    <property type="entry name" value="ZN2_CY6_FUNGAL_2"/>
    <property type="match status" value="1"/>
</dbReference>
<feature type="region of interest" description="Disordered" evidence="4">
    <location>
        <begin position="476"/>
        <end position="532"/>
    </location>
</feature>
<feature type="compositionally biased region" description="Polar residues" evidence="4">
    <location>
        <begin position="1507"/>
        <end position="1526"/>
    </location>
</feature>
<feature type="region of interest" description="Disordered" evidence="4">
    <location>
        <begin position="1304"/>
        <end position="1356"/>
    </location>
</feature>
<feature type="compositionally biased region" description="Polar residues" evidence="4">
    <location>
        <begin position="452"/>
        <end position="464"/>
    </location>
</feature>
<evidence type="ECO:0000256" key="2">
    <source>
        <dbReference type="ARBA" id="ARBA00022723"/>
    </source>
</evidence>
<evidence type="ECO:0000256" key="3">
    <source>
        <dbReference type="ARBA" id="ARBA00023242"/>
    </source>
</evidence>
<reference evidence="5" key="1">
    <citation type="submission" date="2016-04" db="EMBL/GenBank/DDBJ databases">
        <authorList>
            <person name="Nguyen H.D."/>
            <person name="Kesanakurti P."/>
            <person name="Cullis J."/>
            <person name="Levesque C.A."/>
            <person name="Hambleton S."/>
        </authorList>
    </citation>
    <scope>NUCLEOTIDE SEQUENCE</scope>
    <source>
        <strain evidence="5">DAOMC 238032</strain>
    </source>
</reference>
<feature type="compositionally biased region" description="Polar residues" evidence="4">
    <location>
        <begin position="1577"/>
        <end position="1592"/>
    </location>
</feature>
<dbReference type="Pfam" id="PF04082">
    <property type="entry name" value="Fungal_trans"/>
    <property type="match status" value="1"/>
</dbReference>
<feature type="region of interest" description="Disordered" evidence="4">
    <location>
        <begin position="1473"/>
        <end position="1633"/>
    </location>
</feature>
<feature type="compositionally biased region" description="Basic and acidic residues" evidence="4">
    <location>
        <begin position="315"/>
        <end position="346"/>
    </location>
</feature>
<evidence type="ECO:0000256" key="4">
    <source>
        <dbReference type="SAM" id="MobiDB-lite"/>
    </source>
</evidence>
<dbReference type="PANTHER" id="PTHR31001:SF89">
    <property type="entry name" value="ZN(2)-C6 FUNGAL-TYPE DOMAIN-CONTAINING PROTEIN"/>
    <property type="match status" value="1"/>
</dbReference>
<feature type="region of interest" description="Disordered" evidence="4">
    <location>
        <begin position="1"/>
        <end position="64"/>
    </location>
</feature>
<feature type="compositionally biased region" description="Low complexity" evidence="4">
    <location>
        <begin position="1372"/>
        <end position="1382"/>
    </location>
</feature>
<feature type="compositionally biased region" description="Low complexity" evidence="4">
    <location>
        <begin position="1309"/>
        <end position="1323"/>
    </location>
</feature>
<name>A0A177VAX3_9BASI</name>
<feature type="region of interest" description="Disordered" evidence="4">
    <location>
        <begin position="202"/>
        <end position="232"/>
    </location>
</feature>
<feature type="compositionally biased region" description="Low complexity" evidence="4">
    <location>
        <begin position="210"/>
        <end position="222"/>
    </location>
</feature>
<feature type="compositionally biased region" description="Acidic residues" evidence="4">
    <location>
        <begin position="371"/>
        <end position="392"/>
    </location>
</feature>
<keyword evidence="3" id="KW-0539">Nucleus</keyword>
<evidence type="ECO:0000256" key="1">
    <source>
        <dbReference type="ARBA" id="ARBA00004123"/>
    </source>
</evidence>
<dbReference type="GO" id="GO:0008270">
    <property type="term" value="F:zinc ion binding"/>
    <property type="evidence" value="ECO:0007669"/>
    <property type="project" value="InterPro"/>
</dbReference>
<feature type="compositionally biased region" description="Polar residues" evidence="4">
    <location>
        <begin position="1386"/>
        <end position="1404"/>
    </location>
</feature>
<feature type="compositionally biased region" description="Polar residues" evidence="4">
    <location>
        <begin position="494"/>
        <end position="506"/>
    </location>
</feature>
<feature type="region of interest" description="Disordered" evidence="4">
    <location>
        <begin position="244"/>
        <end position="419"/>
    </location>
</feature>
<feature type="region of interest" description="Disordered" evidence="4">
    <location>
        <begin position="443"/>
        <end position="464"/>
    </location>
</feature>
<evidence type="ECO:0000313" key="6">
    <source>
        <dbReference type="Proteomes" id="UP000077671"/>
    </source>
</evidence>
<evidence type="ECO:0000313" key="5">
    <source>
        <dbReference type="EMBL" id="KAE8257147.1"/>
    </source>
</evidence>
<dbReference type="GO" id="GO:0006351">
    <property type="term" value="P:DNA-templated transcription"/>
    <property type="evidence" value="ECO:0007669"/>
    <property type="project" value="InterPro"/>
</dbReference>
<feature type="compositionally biased region" description="Low complexity" evidence="4">
    <location>
        <begin position="1489"/>
        <end position="1506"/>
    </location>
</feature>
<dbReference type="GO" id="GO:0000981">
    <property type="term" value="F:DNA-binding transcription factor activity, RNA polymerase II-specific"/>
    <property type="evidence" value="ECO:0007669"/>
    <property type="project" value="InterPro"/>
</dbReference>
<feature type="compositionally biased region" description="Low complexity" evidence="4">
    <location>
        <begin position="1067"/>
        <end position="1081"/>
    </location>
</feature>
<feature type="compositionally biased region" description="Low complexity" evidence="4">
    <location>
        <begin position="261"/>
        <end position="305"/>
    </location>
</feature>
<feature type="compositionally biased region" description="Low complexity" evidence="4">
    <location>
        <begin position="507"/>
        <end position="528"/>
    </location>
</feature>
<feature type="compositionally biased region" description="Low complexity" evidence="4">
    <location>
        <begin position="1409"/>
        <end position="1431"/>
    </location>
</feature>
<dbReference type="InterPro" id="IPR007219">
    <property type="entry name" value="XnlR_reg_dom"/>
</dbReference>
<comment type="caution">
    <text evidence="5">The sequence shown here is derived from an EMBL/GenBank/DDBJ whole genome shotgun (WGS) entry which is preliminary data.</text>
</comment>
<dbReference type="InterPro" id="IPR001138">
    <property type="entry name" value="Zn2Cys6_DnaBD"/>
</dbReference>
<dbReference type="InterPro" id="IPR036864">
    <property type="entry name" value="Zn2-C6_fun-type_DNA-bd_sf"/>
</dbReference>
<dbReference type="Proteomes" id="UP000077671">
    <property type="component" value="Unassembled WGS sequence"/>
</dbReference>
<sequence length="1676" mass="177938">MDLSQLLPHAPPPGPAGAEHLLHPHQQLQTQATSASASASTSTSQDNIHPPMLPTRQPPKKRNRAALSCTSCRERKIKCSRQIPCDQCTKRGDHEYCRMAPHPAHPQNNHQQQQQQQSWFDTSQSYDLFPFTLPSASANPSSSSSINPPPAAAAVEFAAIKERLAQLEASLAHAQLQAAHNAAVAAQAGISVEPIPSPSSQAILAHRRQQQQQQQQAPAQPQTEGDGVDSDTEDAAAVLEGLAMGRKKRGYNNNNTAEDLAPSQPTPSSSSASNTGSISTAHNTSSTTTLPSSAATSPAEAACPPQRFSAFQRLLEADKQRDLMLPDGRETEHDHDGDDDAVKQEEQEQADDDDAVQNRGPASTTPAAAEDGMDLDRDELEVDAQQDNEEEAAVSPSTSSASAESAPSKPNGPNSSSFSFAQRTMDQHAKVLSSAYKDMAAAARERSGASSNTTPVPGSVSATSTSAMALDGTAVLEKDSSVPTETVPTEGTVDQPTSTAESGTALTSTPSTTTGTSPPSNSTSTSTSAQTHIRGPTATAYDLAKSHQGLFRIIIQGESMLGFGLGWPFAAAEENGDYKIIKGIGACPGNTQREAVLRAIIRTVPEREVVDQLLNVWEENVSFLAGRVIHVPTLRKEIETFFAFDSVEKRARVVSYVDPGWLAVLLMVFVTAIQFWPCNSTRSPTLFDGRSQSMWYAASKSALVLARYQSSQSLSVLQSIILINLHAQEPGRVNTALMRIAINNAMDLRLHRLGDVDKALGAAGQKDAPVGPCAFVRRQIELRIWWALVFRDWSSSACTGHYVINPEYFNTPLPANLNEHELCQTPTPQTHPINTPTEMSYVLANLEMAKAVRLNTDLLNKASIQSGGRNKGLRSQDEEVLDKVYRSVLSTAPSFFQAGSRAGEGTNLEVQRWLFVQAVFHKLLNVHRRRISSRAESRVTCVLLARSILDMQSKLRQRCSLINRMCMNLMQSFSAASVLCLDLLQSPTKGAIGADPALRDAIRSEVSEALEALRSVAEENHTAQRMFRIIEALLAEEEHRWNTASSPAAGAGTGGVSVPSFAPTFHQQGQGQQQQQANQAGQKRKRADESDGGSAASAAQGKKELLRLARRVAEAAQDTVPNWERRCPLAEHAARRAREAKEAGAVVDVDGDGEQGDGAAAHLAAGQLQQPEQEQQQHQQQHPMHSLSTSMSMASGYGVSGQVPVVPSQLSTQFSQMQTSGPFIYPTPTLAENPQLPATTDFASNTAPTTQQPPFLQPGQQQQQQQYALAPNGLDLPQAPVSSLDGFGVGFDLEAFLASISSSSPGVAQQQQQQQGQQGQGQQMPEAVQWLNSAPSVGSGSGSGMTPDRHSSHSTANVDLFNFGGINPMLPSPSASASTSSAGKGMQQQQQHTMGASAFQQQTMPTPPQSDSAGSSSGQSPPSSAGAGGVDSSNDWFWNWVLGQGAVGHAPVVAADGLPGVQSVIDQVRAQQTQRQQAADVGAGGGGTQYSTMTQPQQQQQQDPTTLVSSNFLPVPPLSSTHSSTAAGAKTPNLRGLPGTPSSYFSLNSFFAPQQGQGDAGAHSEHSQQQQQQQQQSMGLSNAISAANLGTPSASLPSGSNPTSSSTSNLLATTTTSDPSSNSNSGAGSGMMSMEDFGQWMQAPSLFDFAGDLGIAEDGASVNVAGGYNVSSMMMG</sequence>
<feature type="compositionally biased region" description="Low complexity" evidence="4">
    <location>
        <begin position="1593"/>
        <end position="1633"/>
    </location>
</feature>
<dbReference type="CDD" id="cd00067">
    <property type="entry name" value="GAL4"/>
    <property type="match status" value="1"/>
</dbReference>
<reference evidence="5" key="2">
    <citation type="journal article" date="2019" name="IMA Fungus">
        <title>Genome sequencing and comparison of five Tilletia species to identify candidate genes for the detection of regulated species infecting wheat.</title>
        <authorList>
            <person name="Nguyen H.D.T."/>
            <person name="Sultana T."/>
            <person name="Kesanakurti P."/>
            <person name="Hambleton S."/>
        </authorList>
    </citation>
    <scope>NUCLEOTIDE SEQUENCE</scope>
    <source>
        <strain evidence="5">DAOMC 238032</strain>
    </source>
</reference>
<feature type="compositionally biased region" description="Low complexity" evidence="4">
    <location>
        <begin position="1252"/>
        <end position="1266"/>
    </location>
</feature>